<keyword evidence="3 7" id="KW-0812">Transmembrane</keyword>
<evidence type="ECO:0000313" key="10">
    <source>
        <dbReference type="Proteomes" id="UP000654947"/>
    </source>
</evidence>
<comment type="similarity">
    <text evidence="2">Belongs to the major facilitator superfamily. Nitrate/nitrite porter (TC 2.A.1.8) family.</text>
</comment>
<dbReference type="InterPro" id="IPR036259">
    <property type="entry name" value="MFS_trans_sf"/>
</dbReference>
<dbReference type="EMBL" id="BMXL01000028">
    <property type="protein sequence ID" value="GHD33800.1"/>
    <property type="molecule type" value="Genomic_DNA"/>
</dbReference>
<dbReference type="SUPFAM" id="SSF103473">
    <property type="entry name" value="MFS general substrate transporter"/>
    <property type="match status" value="1"/>
</dbReference>
<feature type="transmembrane region" description="Helical" evidence="7">
    <location>
        <begin position="251"/>
        <end position="275"/>
    </location>
</feature>
<proteinExistence type="inferred from homology"/>
<dbReference type="InterPro" id="IPR011701">
    <property type="entry name" value="MFS"/>
</dbReference>
<dbReference type="GO" id="GO:0005886">
    <property type="term" value="C:plasma membrane"/>
    <property type="evidence" value="ECO:0007669"/>
    <property type="project" value="UniProtKB-SubCell"/>
</dbReference>
<feature type="transmembrane region" description="Helical" evidence="7">
    <location>
        <begin position="157"/>
        <end position="178"/>
    </location>
</feature>
<dbReference type="Proteomes" id="UP000654947">
    <property type="component" value="Unassembled WGS sequence"/>
</dbReference>
<evidence type="ECO:0000256" key="6">
    <source>
        <dbReference type="ARBA" id="ARBA00023136"/>
    </source>
</evidence>
<evidence type="ECO:0000313" key="9">
    <source>
        <dbReference type="EMBL" id="GHD33800.1"/>
    </source>
</evidence>
<name>A0A918XIJ5_9ACTN</name>
<dbReference type="PANTHER" id="PTHR23515">
    <property type="entry name" value="HIGH-AFFINITY NITRATE TRANSPORTER 2.3"/>
    <property type="match status" value="1"/>
</dbReference>
<evidence type="ECO:0000256" key="3">
    <source>
        <dbReference type="ARBA" id="ARBA00022692"/>
    </source>
</evidence>
<sequence length="356" mass="35997">MLIAFPVLIGALGRIPVGALTDRYGGRAVMAAVAFASVVPVLLLGFAGDSYPVLLVLGFFLGIAGTSFAVGVPFVSRWHAPNKRGFATGVFGAGMGGTALSAFLTPYLADMIGLLGTHVFMAVALALMGVLVLVVCRNPPGWVPSTAPLAPRLREALVLRATWQNIALYAVAFGGFVAFSTYLPTLLHNAHGFVQTEAGLRTAGFALVAVVARPAGGALSDRIGPARVCLVSFAGTTLTAGALVFQPSVELAAGTVFVLMAGFLGLGTGGVFALVAQLVEPVRDGTVTGLVGAAGGLGGYFPPLVMGAVFQNTGSYAPGFVLLAAVALGTAVYTALAFREVPAGVRSGPGRPGHSA</sequence>
<dbReference type="AlphaFoldDB" id="A0A918XIJ5"/>
<evidence type="ECO:0000259" key="8">
    <source>
        <dbReference type="PROSITE" id="PS50850"/>
    </source>
</evidence>
<evidence type="ECO:0000256" key="4">
    <source>
        <dbReference type="ARBA" id="ARBA00022989"/>
    </source>
</evidence>
<protein>
    <submittedName>
        <fullName evidence="9">MFS transporter</fullName>
    </submittedName>
</protein>
<feature type="transmembrane region" description="Helical" evidence="7">
    <location>
        <begin position="28"/>
        <end position="47"/>
    </location>
</feature>
<dbReference type="InterPro" id="IPR044772">
    <property type="entry name" value="NO3_transporter"/>
</dbReference>
<comment type="subcellular location">
    <subcellularLocation>
        <location evidence="1">Cell membrane</location>
        <topology evidence="1">Multi-pass membrane protein</topology>
    </subcellularLocation>
</comment>
<accession>A0A918XIJ5</accession>
<dbReference type="Gene3D" id="1.20.1250.20">
    <property type="entry name" value="MFS general substrate transporter like domains"/>
    <property type="match status" value="2"/>
</dbReference>
<dbReference type="GO" id="GO:0015112">
    <property type="term" value="F:nitrate transmembrane transporter activity"/>
    <property type="evidence" value="ECO:0007669"/>
    <property type="project" value="InterPro"/>
</dbReference>
<feature type="transmembrane region" description="Helical" evidence="7">
    <location>
        <begin position="316"/>
        <end position="338"/>
    </location>
</feature>
<evidence type="ECO:0000256" key="7">
    <source>
        <dbReference type="SAM" id="Phobius"/>
    </source>
</evidence>
<feature type="transmembrane region" description="Helical" evidence="7">
    <location>
        <begin position="228"/>
        <end position="245"/>
    </location>
</feature>
<evidence type="ECO:0000256" key="1">
    <source>
        <dbReference type="ARBA" id="ARBA00004651"/>
    </source>
</evidence>
<keyword evidence="5" id="KW-0534">Nitrate assimilation</keyword>
<feature type="transmembrane region" description="Helical" evidence="7">
    <location>
        <begin position="53"/>
        <end position="74"/>
    </location>
</feature>
<keyword evidence="4 7" id="KW-1133">Transmembrane helix</keyword>
<gene>
    <name evidence="9" type="ORF">GCM10007147_38880</name>
</gene>
<organism evidence="9 10">
    <name type="scientific">Nocardiopsis kunsanensis</name>
    <dbReference type="NCBI Taxonomy" id="141693"/>
    <lineage>
        <taxon>Bacteria</taxon>
        <taxon>Bacillati</taxon>
        <taxon>Actinomycetota</taxon>
        <taxon>Actinomycetes</taxon>
        <taxon>Streptosporangiales</taxon>
        <taxon>Nocardiopsidaceae</taxon>
        <taxon>Nocardiopsis</taxon>
    </lineage>
</organism>
<keyword evidence="6 7" id="KW-0472">Membrane</keyword>
<dbReference type="InterPro" id="IPR020846">
    <property type="entry name" value="MFS_dom"/>
</dbReference>
<feature type="transmembrane region" description="Helical" evidence="7">
    <location>
        <begin position="86"/>
        <end position="109"/>
    </location>
</feature>
<evidence type="ECO:0000256" key="2">
    <source>
        <dbReference type="ARBA" id="ARBA00008432"/>
    </source>
</evidence>
<dbReference type="Pfam" id="PF07690">
    <property type="entry name" value="MFS_1"/>
    <property type="match status" value="1"/>
</dbReference>
<feature type="transmembrane region" description="Helical" evidence="7">
    <location>
        <begin position="198"/>
        <end position="216"/>
    </location>
</feature>
<dbReference type="GO" id="GO:0042128">
    <property type="term" value="P:nitrate assimilation"/>
    <property type="evidence" value="ECO:0007669"/>
    <property type="project" value="UniProtKB-KW"/>
</dbReference>
<feature type="transmembrane region" description="Helical" evidence="7">
    <location>
        <begin position="287"/>
        <end position="310"/>
    </location>
</feature>
<comment type="caution">
    <text evidence="9">The sequence shown here is derived from an EMBL/GenBank/DDBJ whole genome shotgun (WGS) entry which is preliminary data.</text>
</comment>
<feature type="transmembrane region" description="Helical" evidence="7">
    <location>
        <begin position="115"/>
        <end position="136"/>
    </location>
</feature>
<keyword evidence="10" id="KW-1185">Reference proteome</keyword>
<evidence type="ECO:0000256" key="5">
    <source>
        <dbReference type="ARBA" id="ARBA00023063"/>
    </source>
</evidence>
<feature type="domain" description="Major facilitator superfamily (MFS) profile" evidence="8">
    <location>
        <begin position="1"/>
        <end position="342"/>
    </location>
</feature>
<reference evidence="9 10" key="1">
    <citation type="journal article" date="2014" name="Int. J. Syst. Evol. Microbiol.">
        <title>Complete genome sequence of Corynebacterium casei LMG S-19264T (=DSM 44701T), isolated from a smear-ripened cheese.</title>
        <authorList>
            <consortium name="US DOE Joint Genome Institute (JGI-PGF)"/>
            <person name="Walter F."/>
            <person name="Albersmeier A."/>
            <person name="Kalinowski J."/>
            <person name="Ruckert C."/>
        </authorList>
    </citation>
    <scope>NUCLEOTIDE SEQUENCE [LARGE SCALE GENOMIC DNA]</scope>
    <source>
        <strain evidence="9 10">KCTC 19473</strain>
    </source>
</reference>
<dbReference type="PROSITE" id="PS50850">
    <property type="entry name" value="MFS"/>
    <property type="match status" value="1"/>
</dbReference>